<dbReference type="EMBL" id="CM046506">
    <property type="protein sequence ID" value="KAI8670439.1"/>
    <property type="molecule type" value="Genomic_DNA"/>
</dbReference>
<reference evidence="1" key="1">
    <citation type="submission" date="2022-06" db="EMBL/GenBank/DDBJ databases">
        <title>Fusarium solani species complex genomes reveal bases of compartmentalisation and animal pathogenesis.</title>
        <authorList>
            <person name="Tsai I.J."/>
        </authorList>
    </citation>
    <scope>NUCLEOTIDE SEQUENCE</scope>
    <source>
        <strain evidence="1">Fu6.1</strain>
    </source>
</reference>
<evidence type="ECO:0000313" key="1">
    <source>
        <dbReference type="EMBL" id="KAI8670439.1"/>
    </source>
</evidence>
<protein>
    <submittedName>
        <fullName evidence="1">Uncharacterized protein</fullName>
    </submittedName>
</protein>
<gene>
    <name evidence="1" type="ORF">NCS57_00515100</name>
</gene>
<proteinExistence type="predicted"/>
<evidence type="ECO:0000313" key="2">
    <source>
        <dbReference type="Proteomes" id="UP001065298"/>
    </source>
</evidence>
<dbReference type="Proteomes" id="UP001065298">
    <property type="component" value="Chromosome 4"/>
</dbReference>
<name>A0ACC0QZ88_9HYPO</name>
<comment type="caution">
    <text evidence="1">The sequence shown here is derived from an EMBL/GenBank/DDBJ whole genome shotgun (WGS) entry which is preliminary data.</text>
</comment>
<accession>A0ACC0QZ88</accession>
<organism evidence="1 2">
    <name type="scientific">Fusarium keratoplasticum</name>
    <dbReference type="NCBI Taxonomy" id="1328300"/>
    <lineage>
        <taxon>Eukaryota</taxon>
        <taxon>Fungi</taxon>
        <taxon>Dikarya</taxon>
        <taxon>Ascomycota</taxon>
        <taxon>Pezizomycotina</taxon>
        <taxon>Sordariomycetes</taxon>
        <taxon>Hypocreomycetidae</taxon>
        <taxon>Hypocreales</taxon>
        <taxon>Nectriaceae</taxon>
        <taxon>Fusarium</taxon>
        <taxon>Fusarium solani species complex</taxon>
    </lineage>
</organism>
<sequence length="340" mass="37553">MTPAICSEPGCSNVLFDSDQSRYPGSLSRPAPQHGNRAIQRLDMRSRCSACFNAKYNHQYSATSYKWSHDTRKGGIDISVYDEDNQALDKVKIPTYSVPMVNTILKQDLFFQDTLNTEPGNRVEDWEMGNVYSTYGNCKNLMCFENASDRRINRGNLHLAGDRNRGSSLNSNFCRRERWIANARNIPTTWYNGSGGTTKNLDRTGSRDGTNPNSTYKDRELLYETDTTITDKIVTPGMDPIERMNAILSLPSAEMGEHIEQVLTGNGLFGFGQSFPMNPPSTISLEDQMDALALGSSAYNPGNGHGSSSDPFGGYSDPSGGYSDPFGGYSDPSGGYARRR</sequence>
<keyword evidence="2" id="KW-1185">Reference proteome</keyword>